<dbReference type="AlphaFoldDB" id="A0A2R3IN70"/>
<evidence type="ECO:0000256" key="4">
    <source>
        <dbReference type="ARBA" id="ARBA00023172"/>
    </source>
</evidence>
<dbReference type="PANTHER" id="PTHR30349:SF41">
    <property type="entry name" value="INTEGRASE_RECOMBINASE PROTEIN MJ0367-RELATED"/>
    <property type="match status" value="1"/>
</dbReference>
<name>A0A2R3IN70_9PSED</name>
<accession>A0A2R3IN70</accession>
<gene>
    <name evidence="5" type="ORF">CSB93_5921</name>
</gene>
<dbReference type="InterPro" id="IPR011010">
    <property type="entry name" value="DNA_brk_join_enz"/>
</dbReference>
<evidence type="ECO:0000256" key="1">
    <source>
        <dbReference type="ARBA" id="ARBA00008857"/>
    </source>
</evidence>
<keyword evidence="2" id="KW-0229">DNA integration</keyword>
<protein>
    <submittedName>
        <fullName evidence="5">Phage integrase family protein</fullName>
    </submittedName>
</protein>
<dbReference type="InterPro" id="IPR013762">
    <property type="entry name" value="Integrase-like_cat_sf"/>
</dbReference>
<dbReference type="PROSITE" id="PS51898">
    <property type="entry name" value="TYR_RECOMBINASE"/>
    <property type="match status" value="1"/>
</dbReference>
<dbReference type="InterPro" id="IPR010998">
    <property type="entry name" value="Integrase_recombinase_N"/>
</dbReference>
<dbReference type="GO" id="GO:0003677">
    <property type="term" value="F:DNA binding"/>
    <property type="evidence" value="ECO:0007669"/>
    <property type="project" value="UniProtKB-KW"/>
</dbReference>
<dbReference type="InterPro" id="IPR050090">
    <property type="entry name" value="Tyrosine_recombinase_XerCD"/>
</dbReference>
<keyword evidence="3" id="KW-0238">DNA-binding</keyword>
<organism evidence="5 6">
    <name type="scientific">Pseudomonas paraeruginosa</name>
    <dbReference type="NCBI Taxonomy" id="2994495"/>
    <lineage>
        <taxon>Bacteria</taxon>
        <taxon>Pseudomonadati</taxon>
        <taxon>Pseudomonadota</taxon>
        <taxon>Gammaproteobacteria</taxon>
        <taxon>Pseudomonadales</taxon>
        <taxon>Pseudomonadaceae</taxon>
        <taxon>Pseudomonas</taxon>
    </lineage>
</organism>
<keyword evidence="4" id="KW-0233">DNA recombination</keyword>
<dbReference type="GO" id="GO:0006310">
    <property type="term" value="P:DNA recombination"/>
    <property type="evidence" value="ECO:0007669"/>
    <property type="project" value="UniProtKB-KW"/>
</dbReference>
<evidence type="ECO:0000256" key="2">
    <source>
        <dbReference type="ARBA" id="ARBA00022908"/>
    </source>
</evidence>
<reference evidence="5 6" key="1">
    <citation type="submission" date="2018-02" db="EMBL/GenBank/DDBJ databases">
        <title>FDA/CDC Antimicrobial Resistant Isolate Bank Genome Sequencing.</title>
        <authorList>
            <person name="Benahmed F.H."/>
            <person name="Lutgring J.D."/>
            <person name="Yoo B."/>
            <person name="Machado M."/>
            <person name="Brown A."/>
            <person name="McAllister G."/>
            <person name="Perry A."/>
            <person name="Halpin A.L."/>
            <person name="Vavikolanu K."/>
            <person name="Ott S."/>
            <person name="Zhao X."/>
            <person name="Tallon L.J."/>
            <person name="Sadzewicz L."/>
            <person name="Aluvathingal J."/>
            <person name="Nadendla S."/>
            <person name="Voskania-kordi A."/>
            <person name="Simonyan V."/>
            <person name="Patel J."/>
            <person name="Shawar R.M."/>
        </authorList>
    </citation>
    <scope>NUCLEOTIDE SEQUENCE [LARGE SCALE GENOMIC DNA]</scope>
    <source>
        <strain evidence="5 6">AR_0356</strain>
    </source>
</reference>
<dbReference type="SUPFAM" id="SSF56349">
    <property type="entry name" value="DNA breaking-rejoining enzymes"/>
    <property type="match status" value="1"/>
</dbReference>
<evidence type="ECO:0000313" key="6">
    <source>
        <dbReference type="Proteomes" id="UP000238390"/>
    </source>
</evidence>
<dbReference type="Pfam" id="PF00589">
    <property type="entry name" value="Phage_integrase"/>
    <property type="match status" value="1"/>
</dbReference>
<evidence type="ECO:0000313" key="5">
    <source>
        <dbReference type="EMBL" id="AVK03361.1"/>
    </source>
</evidence>
<dbReference type="Gene3D" id="1.10.150.130">
    <property type="match status" value="1"/>
</dbReference>
<dbReference type="Proteomes" id="UP000238390">
    <property type="component" value="Chromosome"/>
</dbReference>
<proteinExistence type="inferred from homology"/>
<dbReference type="CDD" id="cd01184">
    <property type="entry name" value="INT_C_like_1"/>
    <property type="match status" value="1"/>
</dbReference>
<evidence type="ECO:0000256" key="3">
    <source>
        <dbReference type="ARBA" id="ARBA00023125"/>
    </source>
</evidence>
<sequence length="817" mass="92375">MSQHQSKAGVPHLIFQAKTGFQYYLTFPKHFALNPQLPAQIRWSLGYDEALARDLAAHLNLKFKHLLQKSSEDHVQFCGHSILFDLAELHDLVKRRLESARIVWRIRSAPAKLAKSDPTPGYERLMKECQEHPVLFTEEPGGEIYFALFPSQKLMKALNIRFTRFDWPLGTRDPEVANSAAIYIYNAIIALETLPLTGISYAPGHPLLSLMSLYEYLCFARPDQGRNLLHIPPSLPQSAYAVGFWLNQQHVEIDSLEICSRLVIVQEESGLYSLRIPLSHPRLKANPRRPSEINIELLTSSPIVALLMIQATLIQIDKALLQSFVEHNSTDAYERAMQEISDLIRRTLGPIPPAEPMTSLPELVAANDAPPAPQDPGTLALLSALSSVLPEAQKTKLATLFDTPASNDRLIPAGLSNPEQLNFAALVNEFEERQIREGAWSNPRTRITMHARLEGLAELIGGHRTLDSLSRSDFNALRDQLRSYPKNRHRLRATRYQPLSQIIQGGKYEPINARTAKKFFELARAVVGYAHDQGYLKENLAAGLVFSTKGAPSPRKRTYTHRQIEQLLNGPVYTLKEPPRWRLDDYRFWLPLLGLYTGARLSELCQLRLGDIREELGVWVISISSSGARQLKTADSERLVPLHKAILEAGFLEFHQQRLDANDGDLSAQLFDNIRVYGDLSPGHVASRWFIGSSKEDQGYLGQCGLGDDELTFHGLRHTFINQFRRQKLDMLIGKALVGHADRSTTGGYGDCYPSYVLKEELDKIDFEVPVEHIHYSQYLLLKDRQGSFKVGRPRGKASLKSSSWSEKRHWKSFIQK</sequence>
<dbReference type="EMBL" id="CP027169">
    <property type="protein sequence ID" value="AVK03361.1"/>
    <property type="molecule type" value="Genomic_DNA"/>
</dbReference>
<dbReference type="Gene3D" id="1.10.443.10">
    <property type="entry name" value="Intergrase catalytic core"/>
    <property type="match status" value="1"/>
</dbReference>
<keyword evidence="6" id="KW-1185">Reference proteome</keyword>
<dbReference type="InterPro" id="IPR002104">
    <property type="entry name" value="Integrase_catalytic"/>
</dbReference>
<dbReference type="PANTHER" id="PTHR30349">
    <property type="entry name" value="PHAGE INTEGRASE-RELATED"/>
    <property type="match status" value="1"/>
</dbReference>
<dbReference type="RefSeq" id="WP_105446906.1">
    <property type="nucleotide sequence ID" value="NZ_CP027169.1"/>
</dbReference>
<comment type="similarity">
    <text evidence="1">Belongs to the 'phage' integrase family.</text>
</comment>
<dbReference type="GO" id="GO:0015074">
    <property type="term" value="P:DNA integration"/>
    <property type="evidence" value="ECO:0007669"/>
    <property type="project" value="UniProtKB-KW"/>
</dbReference>